<keyword evidence="13" id="KW-1185">Reference proteome</keyword>
<feature type="binding site" evidence="11">
    <location>
        <position position="78"/>
    </location>
    <ligand>
        <name>Mn(2+)</name>
        <dbReference type="ChEBI" id="CHEBI:29035"/>
        <label>1</label>
    </ligand>
</feature>
<keyword evidence="2" id="KW-0436">Ligase</keyword>
<evidence type="ECO:0000256" key="9">
    <source>
        <dbReference type="PIRSR" id="PIRSR601233-1"/>
    </source>
</evidence>
<keyword evidence="6 10" id="KW-0342">GTP-binding</keyword>
<accession>A0A0B5AYS5</accession>
<comment type="cofactor">
    <cofactor evidence="11">
        <name>Mn(2+)</name>
        <dbReference type="ChEBI" id="CHEBI:29035"/>
    </cofactor>
    <text evidence="11">Binds 2 manganese ions per subunit.</text>
</comment>
<evidence type="ECO:0000256" key="3">
    <source>
        <dbReference type="ARBA" id="ARBA00022723"/>
    </source>
</evidence>
<dbReference type="GO" id="GO:0170057">
    <property type="term" value="F:RNA ligase (GTP) activity"/>
    <property type="evidence" value="ECO:0007669"/>
    <property type="project" value="UniProtKB-EC"/>
</dbReference>
<feature type="binding site" evidence="10">
    <location>
        <position position="312"/>
    </location>
    <ligand>
        <name>GMP</name>
        <dbReference type="ChEBI" id="CHEBI:58115"/>
    </ligand>
</feature>
<name>A0A0B5AYS5_9BACL</name>
<feature type="binding site" evidence="10">
    <location>
        <begin position="305"/>
        <end position="308"/>
    </location>
    <ligand>
        <name>GMP</name>
        <dbReference type="ChEBI" id="CHEBI:58115"/>
    </ligand>
</feature>
<dbReference type="GO" id="GO:0042245">
    <property type="term" value="P:RNA repair"/>
    <property type="evidence" value="ECO:0007669"/>
    <property type="project" value="UniProtKB-KW"/>
</dbReference>
<gene>
    <name evidence="12" type="ORF">JMA_38210</name>
</gene>
<dbReference type="InterPro" id="IPR001233">
    <property type="entry name" value="RtcB"/>
</dbReference>
<protein>
    <recommendedName>
        <fullName evidence="1">3'-phosphate/5'-hydroxy nucleic acid ligase</fullName>
        <ecNumber evidence="1">6.5.1.8</ecNumber>
    </recommendedName>
</protein>
<feature type="binding site" evidence="11">
    <location>
        <position position="279"/>
    </location>
    <ligand>
        <name>Mn(2+)</name>
        <dbReference type="ChEBI" id="CHEBI:29035"/>
        <label>2</label>
    </ligand>
</feature>
<feature type="binding site" evidence="10">
    <location>
        <begin position="279"/>
        <end position="280"/>
    </location>
    <ligand>
        <name>GMP</name>
        <dbReference type="ChEBI" id="CHEBI:58115"/>
    </ligand>
</feature>
<evidence type="ECO:0000256" key="1">
    <source>
        <dbReference type="ARBA" id="ARBA00012726"/>
    </source>
</evidence>
<keyword evidence="3 11" id="KW-0479">Metal-binding</keyword>
<dbReference type="GO" id="GO:0005525">
    <property type="term" value="F:GTP binding"/>
    <property type="evidence" value="ECO:0007669"/>
    <property type="project" value="UniProtKB-KW"/>
</dbReference>
<evidence type="ECO:0000256" key="8">
    <source>
        <dbReference type="ARBA" id="ARBA00047746"/>
    </source>
</evidence>
<dbReference type="Pfam" id="PF01139">
    <property type="entry name" value="RtcB"/>
    <property type="match status" value="2"/>
</dbReference>
<feature type="binding site" evidence="10">
    <location>
        <begin position="329"/>
        <end position="332"/>
    </location>
    <ligand>
        <name>GMP</name>
        <dbReference type="ChEBI" id="CHEBI:58115"/>
    </ligand>
</feature>
<dbReference type="HOGENOM" id="CLU_022279_1_1_9"/>
<dbReference type="OrthoDB" id="9802323at2"/>
<organism evidence="12 13">
    <name type="scientific">Jeotgalibacillus malaysiensis</name>
    <dbReference type="NCBI Taxonomy" id="1508404"/>
    <lineage>
        <taxon>Bacteria</taxon>
        <taxon>Bacillati</taxon>
        <taxon>Bacillota</taxon>
        <taxon>Bacilli</taxon>
        <taxon>Bacillales</taxon>
        <taxon>Caryophanaceae</taxon>
        <taxon>Jeotgalibacillus</taxon>
    </lineage>
</organism>
<sequence length="402" mass="44738">MQTNQNVVELQGKHNTAKVFTHNVDEVTVGQVIGMLNEPFAEGSQVRIMPDCHAGKGSVVGTTMTITDKVVPNLVGVDIGCGVLVTRIKASKDEIDFQQLDDVINKHVPSGMSVRSKAHRFHKEVPFDKVRAPFNRERAEKSIGTLGGGNHFISLEEHDGAIHILIHSGSRNIGKQVAEYYQDVAFKRLSNQSDKTKEVIDQLKSEGRHHEIQAVIAKMKSERPVVNKDLAFVTGQDMDDYLNDLGVAQQFAALNRKAMVDEIIQNMGWEVEEQFDTIHNYIDLENMILRKGAISAQAGEKVVIPINMRDGSIIAIGKGNPDWNFSGPHGAGRIMSRSKAKQQVTLEEFQDSMEGIWSTSVVESTIDESPFAYKPIDEIMENIQDSVDIQFVVKPIYNFKAK</sequence>
<dbReference type="GO" id="GO:0006281">
    <property type="term" value="P:DNA repair"/>
    <property type="evidence" value="ECO:0007669"/>
    <property type="project" value="TreeGrafter"/>
</dbReference>
<dbReference type="Gene3D" id="3.90.1860.10">
    <property type="entry name" value="tRNA-splicing ligase RtcB"/>
    <property type="match status" value="1"/>
</dbReference>
<dbReference type="PANTHER" id="PTHR43749">
    <property type="entry name" value="RNA-SPLICING LIGASE RTCB"/>
    <property type="match status" value="1"/>
</dbReference>
<evidence type="ECO:0000256" key="6">
    <source>
        <dbReference type="ARBA" id="ARBA00023134"/>
    </source>
</evidence>
<dbReference type="SUPFAM" id="SSF103365">
    <property type="entry name" value="Hypothetical protein PH1602"/>
    <property type="match status" value="1"/>
</dbReference>
<reference evidence="12 13" key="1">
    <citation type="submission" date="2014-08" db="EMBL/GenBank/DDBJ databases">
        <title>Complete genome of a marine bacteria Jeotgalibacillus malaysiensis.</title>
        <authorList>
            <person name="Yaakop A.S."/>
            <person name="Chan K.-G."/>
            <person name="Goh K.M."/>
        </authorList>
    </citation>
    <scope>NUCLEOTIDE SEQUENCE [LARGE SCALE GENOMIC DNA]</scope>
    <source>
        <strain evidence="12 13">D5</strain>
        <plasmid evidence="13">Plasmid</plasmid>
    </source>
</reference>
<dbReference type="GO" id="GO:0006396">
    <property type="term" value="P:RNA processing"/>
    <property type="evidence" value="ECO:0007669"/>
    <property type="project" value="InterPro"/>
</dbReference>
<dbReference type="EMBL" id="CP009417">
    <property type="protein sequence ID" value="AJD93139.1"/>
    <property type="molecule type" value="Genomic_DNA"/>
</dbReference>
<evidence type="ECO:0000256" key="5">
    <source>
        <dbReference type="ARBA" id="ARBA00022800"/>
    </source>
</evidence>
<dbReference type="BioCyc" id="JESP1508404:G14D9-13105-MONOMER"/>
<feature type="binding site" evidence="11">
    <location>
        <position position="167"/>
    </location>
    <ligand>
        <name>Mn(2+)</name>
        <dbReference type="ChEBI" id="CHEBI:29035"/>
        <label>2</label>
    </ligand>
</feature>
<evidence type="ECO:0000313" key="12">
    <source>
        <dbReference type="EMBL" id="AJD93139.1"/>
    </source>
</evidence>
<evidence type="ECO:0000256" key="11">
    <source>
        <dbReference type="PIRSR" id="PIRSR601233-3"/>
    </source>
</evidence>
<feature type="active site" description="GMP-histidine intermediate" evidence="9">
    <location>
        <position position="329"/>
    </location>
</feature>
<keyword evidence="12" id="KW-0614">Plasmid</keyword>
<geneLocation type="plasmid" evidence="13"/>
<dbReference type="EC" id="6.5.1.8" evidence="1"/>
<dbReference type="GO" id="GO:0030145">
    <property type="term" value="F:manganese ion binding"/>
    <property type="evidence" value="ECO:0007669"/>
    <property type="project" value="TreeGrafter"/>
</dbReference>
<evidence type="ECO:0000256" key="10">
    <source>
        <dbReference type="PIRSR" id="PIRSR601233-2"/>
    </source>
</evidence>
<dbReference type="AlphaFoldDB" id="A0A0B5AYS5"/>
<dbReference type="InterPro" id="IPR036025">
    <property type="entry name" value="RtcB-like_sf"/>
</dbReference>
<proteinExistence type="predicted"/>
<keyword evidence="7 11" id="KW-0464">Manganese</keyword>
<dbReference type="GO" id="GO:0003909">
    <property type="term" value="F:DNA ligase activity"/>
    <property type="evidence" value="ECO:0007669"/>
    <property type="project" value="TreeGrafter"/>
</dbReference>
<keyword evidence="5" id="KW-0692">RNA repair</keyword>
<evidence type="ECO:0000313" key="13">
    <source>
        <dbReference type="Proteomes" id="UP000031449"/>
    </source>
</evidence>
<dbReference type="KEGG" id="jeo:JMA_38210"/>
<dbReference type="PANTHER" id="PTHR43749:SF2">
    <property type="entry name" value="RNA-SPLICING LIGASE RTCB"/>
    <property type="match status" value="1"/>
</dbReference>
<dbReference type="InterPro" id="IPR052915">
    <property type="entry name" value="RtcB-like"/>
</dbReference>
<evidence type="ECO:0000256" key="2">
    <source>
        <dbReference type="ARBA" id="ARBA00022598"/>
    </source>
</evidence>
<feature type="binding site" evidence="11">
    <location>
        <position position="151"/>
    </location>
    <ligand>
        <name>Mn(2+)</name>
        <dbReference type="ChEBI" id="CHEBI:29035"/>
        <label>1</label>
    </ligand>
</feature>
<evidence type="ECO:0000256" key="7">
    <source>
        <dbReference type="ARBA" id="ARBA00023211"/>
    </source>
</evidence>
<evidence type="ECO:0000256" key="4">
    <source>
        <dbReference type="ARBA" id="ARBA00022741"/>
    </source>
</evidence>
<dbReference type="Proteomes" id="UP000031449">
    <property type="component" value="Plasmid unnamed"/>
</dbReference>
<comment type="catalytic activity">
    <reaction evidence="8">
        <text>a 3'-end 3'-phospho-ribonucleotide-RNA + a 5'-end dephospho-ribonucleoside-RNA + GTP = a ribonucleotidyl-ribonucleotide-RNA + GMP + diphosphate</text>
        <dbReference type="Rhea" id="RHEA:68076"/>
        <dbReference type="Rhea" id="RHEA-COMP:10463"/>
        <dbReference type="Rhea" id="RHEA-COMP:13936"/>
        <dbReference type="Rhea" id="RHEA-COMP:17355"/>
        <dbReference type="ChEBI" id="CHEBI:33019"/>
        <dbReference type="ChEBI" id="CHEBI:37565"/>
        <dbReference type="ChEBI" id="CHEBI:58115"/>
        <dbReference type="ChEBI" id="CHEBI:83062"/>
        <dbReference type="ChEBI" id="CHEBI:138284"/>
        <dbReference type="ChEBI" id="CHEBI:173118"/>
        <dbReference type="EC" id="6.5.1.8"/>
    </reaction>
</comment>
<keyword evidence="4 10" id="KW-0547">Nucleotide-binding</keyword>